<dbReference type="Pfam" id="PF02224">
    <property type="entry name" value="Cytidylate_kin"/>
    <property type="match status" value="1"/>
</dbReference>
<dbReference type="KEGG" id="tai:Taci_0780"/>
<dbReference type="NCBIfam" id="TIGR00017">
    <property type="entry name" value="cmk"/>
    <property type="match status" value="1"/>
</dbReference>
<evidence type="ECO:0000256" key="1">
    <source>
        <dbReference type="ARBA" id="ARBA00009427"/>
    </source>
</evidence>
<dbReference type="InterPro" id="IPR011994">
    <property type="entry name" value="Cytidylate_kinase_dom"/>
</dbReference>
<keyword evidence="8" id="KW-0963">Cytoplasm</keyword>
<comment type="similarity">
    <text evidence="1 8">Belongs to the cytidylate kinase family. Type 1 subfamily.</text>
</comment>
<dbReference type="CDD" id="cd02020">
    <property type="entry name" value="CMPK"/>
    <property type="match status" value="1"/>
</dbReference>
<evidence type="ECO:0000256" key="3">
    <source>
        <dbReference type="ARBA" id="ARBA00022741"/>
    </source>
</evidence>
<dbReference type="RefSeq" id="WP_012869528.1">
    <property type="nucleotide sequence ID" value="NC_013522.1"/>
</dbReference>
<dbReference type="InterPro" id="IPR027417">
    <property type="entry name" value="P-loop_NTPase"/>
</dbReference>
<dbReference type="EMBL" id="CP001818">
    <property type="protein sequence ID" value="ACZ19013.1"/>
    <property type="molecule type" value="Genomic_DNA"/>
</dbReference>
<dbReference type="STRING" id="525903.Taci_0780"/>
<dbReference type="SUPFAM" id="SSF52540">
    <property type="entry name" value="P-loop containing nucleoside triphosphate hydrolases"/>
    <property type="match status" value="1"/>
</dbReference>
<dbReference type="InterPro" id="IPR003136">
    <property type="entry name" value="Cytidylate_kin"/>
</dbReference>
<feature type="binding site" evidence="8">
    <location>
        <begin position="12"/>
        <end position="20"/>
    </location>
    <ligand>
        <name>ATP</name>
        <dbReference type="ChEBI" id="CHEBI:30616"/>
    </ligand>
</feature>
<keyword evidence="2 8" id="KW-0808">Transferase</keyword>
<evidence type="ECO:0000256" key="5">
    <source>
        <dbReference type="ARBA" id="ARBA00022840"/>
    </source>
</evidence>
<dbReference type="PATRIC" id="fig|525903.6.peg.781"/>
<proteinExistence type="inferred from homology"/>
<sequence>MSRRGPVVVLDGPAGSGKSTVAKLLARALGVPHLDTGAIYRAVAYHMDSKGIPPEDSELLLRELEVTRVEVSQGFVRVNGEDVTREIRTPHVDSIVSHYAAIPAVRRALLGLQREQARDGIVAEGRDMASVVFPDADVKVFLTASPEERARRRHLERLSKGEDSDYQQVLRQVEERDRLDSQRECSPLKVDEGALVFDTTGLSVDEVVLALEKEVRSRLVGRV</sequence>
<dbReference type="EC" id="2.7.4.25" evidence="8"/>
<dbReference type="Gene3D" id="3.40.50.300">
    <property type="entry name" value="P-loop containing nucleotide triphosphate hydrolases"/>
    <property type="match status" value="1"/>
</dbReference>
<evidence type="ECO:0000256" key="8">
    <source>
        <dbReference type="HAMAP-Rule" id="MF_00238"/>
    </source>
</evidence>
<evidence type="ECO:0000256" key="4">
    <source>
        <dbReference type="ARBA" id="ARBA00022777"/>
    </source>
</evidence>
<evidence type="ECO:0000313" key="10">
    <source>
        <dbReference type="EMBL" id="ACZ19013.1"/>
    </source>
</evidence>
<dbReference type="GO" id="GO:0036430">
    <property type="term" value="F:CMP kinase activity"/>
    <property type="evidence" value="ECO:0007669"/>
    <property type="project" value="RHEA"/>
</dbReference>
<evidence type="ECO:0000313" key="11">
    <source>
        <dbReference type="Proteomes" id="UP000002030"/>
    </source>
</evidence>
<gene>
    <name evidence="8" type="primary">cmk</name>
    <name evidence="10" type="ordered locus">Taci_0780</name>
</gene>
<comment type="catalytic activity">
    <reaction evidence="6 8">
        <text>dCMP + ATP = dCDP + ADP</text>
        <dbReference type="Rhea" id="RHEA:25094"/>
        <dbReference type="ChEBI" id="CHEBI:30616"/>
        <dbReference type="ChEBI" id="CHEBI:57566"/>
        <dbReference type="ChEBI" id="CHEBI:58593"/>
        <dbReference type="ChEBI" id="CHEBI:456216"/>
        <dbReference type="EC" id="2.7.4.25"/>
    </reaction>
</comment>
<keyword evidence="5 8" id="KW-0067">ATP-binding</keyword>
<evidence type="ECO:0000256" key="7">
    <source>
        <dbReference type="ARBA" id="ARBA00048478"/>
    </source>
</evidence>
<evidence type="ECO:0000256" key="6">
    <source>
        <dbReference type="ARBA" id="ARBA00047615"/>
    </source>
</evidence>
<feature type="domain" description="Cytidylate kinase" evidence="9">
    <location>
        <begin position="9"/>
        <end position="213"/>
    </location>
</feature>
<name>D1B9R0_THEAS</name>
<dbReference type="OrthoDB" id="9807434at2"/>
<dbReference type="GO" id="GO:0036431">
    <property type="term" value="F:dCMP kinase activity"/>
    <property type="evidence" value="ECO:0007669"/>
    <property type="project" value="InterPro"/>
</dbReference>
<dbReference type="AlphaFoldDB" id="D1B9R0"/>
<dbReference type="EnsemblBacteria" id="ACZ19013">
    <property type="protein sequence ID" value="ACZ19013"/>
    <property type="gene ID" value="Taci_0780"/>
</dbReference>
<organism evidence="10 11">
    <name type="scientific">Thermanaerovibrio acidaminovorans (strain ATCC 49978 / DSM 6589 / Su883)</name>
    <name type="common">Selenomonas acidaminovorans</name>
    <dbReference type="NCBI Taxonomy" id="525903"/>
    <lineage>
        <taxon>Bacteria</taxon>
        <taxon>Thermotogati</taxon>
        <taxon>Synergistota</taxon>
        <taxon>Synergistia</taxon>
        <taxon>Synergistales</taxon>
        <taxon>Synergistaceae</taxon>
        <taxon>Thermanaerovibrio</taxon>
    </lineage>
</organism>
<keyword evidence="11" id="KW-1185">Reference proteome</keyword>
<dbReference type="GO" id="GO:0005524">
    <property type="term" value="F:ATP binding"/>
    <property type="evidence" value="ECO:0007669"/>
    <property type="project" value="UniProtKB-UniRule"/>
</dbReference>
<evidence type="ECO:0000259" key="9">
    <source>
        <dbReference type="Pfam" id="PF02224"/>
    </source>
</evidence>
<accession>D1B9R0</accession>
<dbReference type="GO" id="GO:0005737">
    <property type="term" value="C:cytoplasm"/>
    <property type="evidence" value="ECO:0007669"/>
    <property type="project" value="UniProtKB-SubCell"/>
</dbReference>
<comment type="catalytic activity">
    <reaction evidence="7 8">
        <text>CMP + ATP = CDP + ADP</text>
        <dbReference type="Rhea" id="RHEA:11600"/>
        <dbReference type="ChEBI" id="CHEBI:30616"/>
        <dbReference type="ChEBI" id="CHEBI:58069"/>
        <dbReference type="ChEBI" id="CHEBI:60377"/>
        <dbReference type="ChEBI" id="CHEBI:456216"/>
        <dbReference type="EC" id="2.7.4.25"/>
    </reaction>
</comment>
<dbReference type="Proteomes" id="UP000002030">
    <property type="component" value="Chromosome"/>
</dbReference>
<evidence type="ECO:0000256" key="2">
    <source>
        <dbReference type="ARBA" id="ARBA00022679"/>
    </source>
</evidence>
<protein>
    <recommendedName>
        <fullName evidence="8">Cytidylate kinase</fullName>
        <shortName evidence="8">CK</shortName>
        <ecNumber evidence="8">2.7.4.25</ecNumber>
    </recommendedName>
    <alternativeName>
        <fullName evidence="8">Cytidine monophosphate kinase</fullName>
        <shortName evidence="8">CMP kinase</shortName>
    </alternativeName>
</protein>
<dbReference type="eggNOG" id="COG0283">
    <property type="taxonomic scope" value="Bacteria"/>
</dbReference>
<dbReference type="HAMAP" id="MF_00238">
    <property type="entry name" value="Cytidyl_kinase_type1"/>
    <property type="match status" value="1"/>
</dbReference>
<dbReference type="GO" id="GO:0006220">
    <property type="term" value="P:pyrimidine nucleotide metabolic process"/>
    <property type="evidence" value="ECO:0007669"/>
    <property type="project" value="UniProtKB-UniRule"/>
</dbReference>
<keyword evidence="3 8" id="KW-0547">Nucleotide-binding</keyword>
<reference evidence="10 11" key="1">
    <citation type="journal article" date="2009" name="Stand. Genomic Sci.">
        <title>Complete genome sequence of Thermanaerovibrio acidaminovorans type strain (Su883).</title>
        <authorList>
            <person name="Chovatia M."/>
            <person name="Sikorski J."/>
            <person name="Schroder M."/>
            <person name="Lapidus A."/>
            <person name="Nolan M."/>
            <person name="Tice H."/>
            <person name="Glavina Del Rio T."/>
            <person name="Copeland A."/>
            <person name="Cheng J.F."/>
            <person name="Lucas S."/>
            <person name="Chen F."/>
            <person name="Bruce D."/>
            <person name="Goodwin L."/>
            <person name="Pitluck S."/>
            <person name="Ivanova N."/>
            <person name="Mavromatis K."/>
            <person name="Ovchinnikova G."/>
            <person name="Pati A."/>
            <person name="Chen A."/>
            <person name="Palaniappan K."/>
            <person name="Land M."/>
            <person name="Hauser L."/>
            <person name="Chang Y.J."/>
            <person name="Jeffries C.D."/>
            <person name="Chain P."/>
            <person name="Saunders E."/>
            <person name="Detter J.C."/>
            <person name="Brettin T."/>
            <person name="Rohde M."/>
            <person name="Goker M."/>
            <person name="Spring S."/>
            <person name="Bristow J."/>
            <person name="Markowitz V."/>
            <person name="Hugenholtz P."/>
            <person name="Kyrpides N.C."/>
            <person name="Klenk H.P."/>
            <person name="Eisen J.A."/>
        </authorList>
    </citation>
    <scope>NUCLEOTIDE SEQUENCE [LARGE SCALE GENOMIC DNA]</scope>
    <source>
        <strain evidence="11">ATCC 49978 / DSM 6589 / Su883</strain>
    </source>
</reference>
<dbReference type="HOGENOM" id="CLU_079959_0_2_0"/>
<keyword evidence="4 8" id="KW-0418">Kinase</keyword>
<comment type="subcellular location">
    <subcellularLocation>
        <location evidence="8">Cytoplasm</location>
    </subcellularLocation>
</comment>